<name>A0A5S9RB01_MYCVN</name>
<dbReference type="PANTHER" id="PTHR43884">
    <property type="entry name" value="ACYL-COA DEHYDROGENASE"/>
    <property type="match status" value="1"/>
</dbReference>
<accession>A0A5S9RB01</accession>
<keyword evidence="3" id="KW-0285">Flavoprotein</keyword>
<protein>
    <submittedName>
        <fullName evidence="7">Acyl-CoA dehydrogenase</fullName>
        <ecNumber evidence="7">1.3.99.-</ecNumber>
    </submittedName>
</protein>
<evidence type="ECO:0000259" key="6">
    <source>
        <dbReference type="Pfam" id="PF00441"/>
    </source>
</evidence>
<dbReference type="Gene3D" id="1.20.140.10">
    <property type="entry name" value="Butyryl-CoA Dehydrogenase, subunit A, domain 3"/>
    <property type="match status" value="1"/>
</dbReference>
<dbReference type="EC" id="1.3.99.-" evidence="7"/>
<dbReference type="EMBL" id="CACSIP010000075">
    <property type="protein sequence ID" value="CAA0137572.1"/>
    <property type="molecule type" value="Genomic_DNA"/>
</dbReference>
<dbReference type="SUPFAM" id="SSF56645">
    <property type="entry name" value="Acyl-CoA dehydrogenase NM domain-like"/>
    <property type="match status" value="1"/>
</dbReference>
<dbReference type="AlphaFoldDB" id="A0A5S9RB01"/>
<evidence type="ECO:0000256" key="5">
    <source>
        <dbReference type="ARBA" id="ARBA00023002"/>
    </source>
</evidence>
<evidence type="ECO:0000256" key="1">
    <source>
        <dbReference type="ARBA" id="ARBA00001974"/>
    </source>
</evidence>
<dbReference type="SUPFAM" id="SSF47203">
    <property type="entry name" value="Acyl-CoA dehydrogenase C-terminal domain-like"/>
    <property type="match status" value="1"/>
</dbReference>
<dbReference type="GO" id="GO:0050660">
    <property type="term" value="F:flavin adenine dinucleotide binding"/>
    <property type="evidence" value="ECO:0007669"/>
    <property type="project" value="InterPro"/>
</dbReference>
<dbReference type="Proteomes" id="UP000430146">
    <property type="component" value="Unassembled WGS sequence"/>
</dbReference>
<keyword evidence="5 7" id="KW-0560">Oxidoreductase</keyword>
<reference evidence="7 8" key="1">
    <citation type="submission" date="2019-11" db="EMBL/GenBank/DDBJ databases">
        <authorList>
            <person name="Holert J."/>
        </authorList>
    </citation>
    <scope>NUCLEOTIDE SEQUENCE [LARGE SCALE GENOMIC DNA]</scope>
    <source>
        <strain evidence="7">BC8_1</strain>
    </source>
</reference>
<keyword evidence="4" id="KW-0274">FAD</keyword>
<dbReference type="InterPro" id="IPR036250">
    <property type="entry name" value="AcylCo_DH-like_C"/>
</dbReference>
<dbReference type="InterPro" id="IPR037069">
    <property type="entry name" value="AcylCoA_DH/ox_N_sf"/>
</dbReference>
<dbReference type="GO" id="GO:0003995">
    <property type="term" value="F:acyl-CoA dehydrogenase activity"/>
    <property type="evidence" value="ECO:0007669"/>
    <property type="project" value="TreeGrafter"/>
</dbReference>
<dbReference type="PANTHER" id="PTHR43884:SF20">
    <property type="entry name" value="ACYL-COA DEHYDROGENASE FADE28"/>
    <property type="match status" value="1"/>
</dbReference>
<keyword evidence="8" id="KW-1185">Reference proteome</keyword>
<organism evidence="7 8">
    <name type="scientific">Mycolicibacterium vanbaalenii</name>
    <name type="common">Mycobacterium vanbaalenii</name>
    <dbReference type="NCBI Taxonomy" id="110539"/>
    <lineage>
        <taxon>Bacteria</taxon>
        <taxon>Bacillati</taxon>
        <taxon>Actinomycetota</taxon>
        <taxon>Actinomycetes</taxon>
        <taxon>Mycobacteriales</taxon>
        <taxon>Mycobacteriaceae</taxon>
        <taxon>Mycolicibacterium</taxon>
    </lineage>
</organism>
<dbReference type="InterPro" id="IPR009100">
    <property type="entry name" value="AcylCoA_DH/oxidase_NM_dom_sf"/>
</dbReference>
<proteinExistence type="inferred from homology"/>
<sequence length="349" mass="36782">MTLDLSLSDDQQALSRLFGDFFAKSSPTSVVRKAEPLGFDPSLWQASAAVGLPGMGADVGDGGATLPQLVVVAEQFGRHIAPVPAVEHLVATRALGAEWEDLFDGSTIATLAVRPPASPGAWNLVPAGAVAGVVIGPHAGATIAIRSTPPGVAPRNHACAPIANRVLEEADRTELGPTAIWERALVEWKVLTAAALTGLADRALEIGVQYTKTREQFGQPIGAFQSVQHGLADLPGMVAGSRLLAHKAAWALENPKAVPQVFDVFDNEVWDGEILANMALIHAGDVAAEVTKRALHYHGGAGFAEEYDIQLYYRRARGWPLILGDPGRTALALADQLFGAVDNHAGKEN</sequence>
<dbReference type="InterPro" id="IPR009075">
    <property type="entry name" value="AcylCo_DH/oxidase_C"/>
</dbReference>
<comment type="similarity">
    <text evidence="2">Belongs to the acyl-CoA dehydrogenase family.</text>
</comment>
<evidence type="ECO:0000256" key="2">
    <source>
        <dbReference type="ARBA" id="ARBA00009347"/>
    </source>
</evidence>
<gene>
    <name evidence="7" type="primary">acdA_3</name>
    <name evidence="7" type="ORF">AELLOGFF_02295</name>
</gene>
<dbReference type="RefSeq" id="WP_159235379.1">
    <property type="nucleotide sequence ID" value="NZ_CACSIP010000075.1"/>
</dbReference>
<dbReference type="Gene3D" id="1.10.540.10">
    <property type="entry name" value="Acyl-CoA dehydrogenase/oxidase, N-terminal domain"/>
    <property type="match status" value="1"/>
</dbReference>
<dbReference type="OrthoDB" id="7328575at2"/>
<evidence type="ECO:0000313" key="8">
    <source>
        <dbReference type="Proteomes" id="UP000430146"/>
    </source>
</evidence>
<evidence type="ECO:0000256" key="4">
    <source>
        <dbReference type="ARBA" id="ARBA00022827"/>
    </source>
</evidence>
<comment type="cofactor">
    <cofactor evidence="1">
        <name>FAD</name>
        <dbReference type="ChEBI" id="CHEBI:57692"/>
    </cofactor>
</comment>
<evidence type="ECO:0000256" key="3">
    <source>
        <dbReference type="ARBA" id="ARBA00022630"/>
    </source>
</evidence>
<feature type="domain" description="Acyl-CoA dehydrogenase/oxidase C-terminal" evidence="6">
    <location>
        <begin position="189"/>
        <end position="322"/>
    </location>
</feature>
<dbReference type="Pfam" id="PF00441">
    <property type="entry name" value="Acyl-CoA_dh_1"/>
    <property type="match status" value="1"/>
</dbReference>
<evidence type="ECO:0000313" key="7">
    <source>
        <dbReference type="EMBL" id="CAA0137572.1"/>
    </source>
</evidence>